<dbReference type="EMBL" id="QEAN01000484">
    <property type="protein sequence ID" value="TPX34976.1"/>
    <property type="molecule type" value="Genomic_DNA"/>
</dbReference>
<evidence type="ECO:0000313" key="1">
    <source>
        <dbReference type="EMBL" id="TPX34976.1"/>
    </source>
</evidence>
<accession>A0A507CAE8</accession>
<evidence type="ECO:0000313" key="2">
    <source>
        <dbReference type="Proteomes" id="UP000317494"/>
    </source>
</evidence>
<proteinExistence type="predicted"/>
<gene>
    <name evidence="1" type="ORF">SeMB42_g07237</name>
</gene>
<dbReference type="VEuPathDB" id="FungiDB:SeMB42_g07237"/>
<reference evidence="1 2" key="1">
    <citation type="journal article" date="2019" name="Sci. Rep.">
        <title>Comparative genomics of chytrid fungi reveal insights into the obligate biotrophic and pathogenic lifestyle of Synchytrium endobioticum.</title>
        <authorList>
            <person name="van de Vossenberg B.T.L.H."/>
            <person name="Warris S."/>
            <person name="Nguyen H.D.T."/>
            <person name="van Gent-Pelzer M.P.E."/>
            <person name="Joly D.L."/>
            <person name="van de Geest H.C."/>
            <person name="Bonants P.J.M."/>
            <person name="Smith D.S."/>
            <person name="Levesque C.A."/>
            <person name="van der Lee T.A.J."/>
        </authorList>
    </citation>
    <scope>NUCLEOTIDE SEQUENCE [LARGE SCALE GENOMIC DNA]</scope>
    <source>
        <strain evidence="1 2">MB42</strain>
    </source>
</reference>
<dbReference type="Proteomes" id="UP000317494">
    <property type="component" value="Unassembled WGS sequence"/>
</dbReference>
<name>A0A507CAE8_9FUNG</name>
<dbReference type="AlphaFoldDB" id="A0A507CAE8"/>
<sequence>MQTPIASPGVGKCAGVWRMKDVLKRTNVSLFMQLGIAKHALTASTLHRCLFIQTNMNAQPQFNSAWDSDYNAARNILYCFLYERTFAEHPRPFKRGTNTTPTLTLQDTRNVVMKNAR</sequence>
<comment type="caution">
    <text evidence="1">The sequence shown here is derived from an EMBL/GenBank/DDBJ whole genome shotgun (WGS) entry which is preliminary data.</text>
</comment>
<keyword evidence="2" id="KW-1185">Reference proteome</keyword>
<organism evidence="1 2">
    <name type="scientific">Synchytrium endobioticum</name>
    <dbReference type="NCBI Taxonomy" id="286115"/>
    <lineage>
        <taxon>Eukaryota</taxon>
        <taxon>Fungi</taxon>
        <taxon>Fungi incertae sedis</taxon>
        <taxon>Chytridiomycota</taxon>
        <taxon>Chytridiomycota incertae sedis</taxon>
        <taxon>Chytridiomycetes</taxon>
        <taxon>Synchytriales</taxon>
        <taxon>Synchytriaceae</taxon>
        <taxon>Synchytrium</taxon>
    </lineage>
</organism>
<protein>
    <submittedName>
        <fullName evidence="1">Uncharacterized protein</fullName>
    </submittedName>
</protein>